<dbReference type="PANTHER" id="PTHR31225:SF0">
    <property type="entry name" value="S-(+)-LINALOOL SYNTHASE, CHLOROPLASTIC"/>
    <property type="match status" value="1"/>
</dbReference>
<dbReference type="InterPro" id="IPR036965">
    <property type="entry name" value="Terpene_synth_N_sf"/>
</dbReference>
<dbReference type="Pfam" id="PF01397">
    <property type="entry name" value="Terpene_synth"/>
    <property type="match status" value="1"/>
</dbReference>
<evidence type="ECO:0000259" key="6">
    <source>
        <dbReference type="Pfam" id="PF03936"/>
    </source>
</evidence>
<keyword evidence="4" id="KW-0456">Lyase</keyword>
<dbReference type="InterPro" id="IPR008930">
    <property type="entry name" value="Terpenoid_cyclase/PrenylTrfase"/>
</dbReference>
<proteinExistence type="predicted"/>
<keyword evidence="3" id="KW-0460">Magnesium</keyword>
<evidence type="ECO:0000256" key="4">
    <source>
        <dbReference type="ARBA" id="ARBA00023239"/>
    </source>
</evidence>
<dbReference type="InterPro" id="IPR034741">
    <property type="entry name" value="Terpene_cyclase-like_1_C"/>
</dbReference>
<evidence type="ECO:0000256" key="3">
    <source>
        <dbReference type="ARBA" id="ARBA00022842"/>
    </source>
</evidence>
<accession>A0ABR0XTS6</accession>
<name>A0ABR0XTS6_REHGL</name>
<sequence length="559" mass="64224">MDSYQKLFDVSSGTIEGNFLFVRNEKSEEVRNDVLLKVEQNSLESLVVIDTIQRLGLDYLFQDEIESILQHHFLATKSAIYNDDLYKASLCFRLLRQQGYQVHADDIFGEFMDEDGGFKFKDGVNYSDTKGVLALYEASHLSMEGEEILNEAAICSYQYLNDKLTCFDHEDQVKMVKHCLLYPQHKSLAHFMAKDFIQSLNGQYGWEILLQELAELEFASLESLHKHEILQVVNSRSCAKDMSISGDFDIIRRQWWKGLGISKQLKSSRDQPLKWHMWSMATLCDPRWSKHRTLLTKPISLVYAVDDIFDLYGTLEQLTLFTEAINQWDISAAEMLPGYMKTCFMAIYDTTDEITRMVSQEHGWNPAEFLKKEWKSLLNAFLMEAKWFTSGELPKAEEYLKNGVISSGVVMVLAHLFFLINGTALTNETQVLLDDSQGITYSVAKILRLLDDLGSAQDEQQEGYDGSYVECYMEEHDVHSLESAHKHVMAMVSDTWENLNNHCLSSTSPFPSSFRNACLNAARMVPTMYSHDKNHRLPVLEHHIKSMLQDTTFRKSILG</sequence>
<comment type="caution">
    <text evidence="7">The sequence shown here is derived from an EMBL/GenBank/DDBJ whole genome shotgun (WGS) entry which is preliminary data.</text>
</comment>
<dbReference type="InterPro" id="IPR001906">
    <property type="entry name" value="Terpene_synth_N"/>
</dbReference>
<evidence type="ECO:0000256" key="2">
    <source>
        <dbReference type="ARBA" id="ARBA00022723"/>
    </source>
</evidence>
<dbReference type="Gene3D" id="1.50.10.130">
    <property type="entry name" value="Terpene synthase, N-terminal domain"/>
    <property type="match status" value="1"/>
</dbReference>
<protein>
    <submittedName>
        <fullName evidence="7">Uncharacterized protein</fullName>
    </submittedName>
</protein>
<gene>
    <name evidence="7" type="ORF">DH2020_002251</name>
</gene>
<evidence type="ECO:0000313" key="8">
    <source>
        <dbReference type="Proteomes" id="UP001318860"/>
    </source>
</evidence>
<feature type="domain" description="Terpene synthase metal-binding" evidence="6">
    <location>
        <begin position="257"/>
        <end position="497"/>
    </location>
</feature>
<dbReference type="SUPFAM" id="SSF48576">
    <property type="entry name" value="Terpenoid synthases"/>
    <property type="match status" value="1"/>
</dbReference>
<comment type="cofactor">
    <cofactor evidence="1">
        <name>Mg(2+)</name>
        <dbReference type="ChEBI" id="CHEBI:18420"/>
    </cofactor>
</comment>
<dbReference type="InterPro" id="IPR005630">
    <property type="entry name" value="Terpene_synthase_metal-bd"/>
</dbReference>
<evidence type="ECO:0000259" key="5">
    <source>
        <dbReference type="Pfam" id="PF01397"/>
    </source>
</evidence>
<dbReference type="EMBL" id="JABTTQ020000002">
    <property type="protein sequence ID" value="KAK6162410.1"/>
    <property type="molecule type" value="Genomic_DNA"/>
</dbReference>
<feature type="domain" description="Terpene synthase N-terminal" evidence="5">
    <location>
        <begin position="26"/>
        <end position="179"/>
    </location>
</feature>
<keyword evidence="2" id="KW-0479">Metal-binding</keyword>
<dbReference type="SFLD" id="SFLDS00005">
    <property type="entry name" value="Isoprenoid_Synthase_Type_I"/>
    <property type="match status" value="1"/>
</dbReference>
<dbReference type="SUPFAM" id="SSF48239">
    <property type="entry name" value="Terpenoid cyclases/Protein prenyltransferases"/>
    <property type="match status" value="1"/>
</dbReference>
<dbReference type="Pfam" id="PF03936">
    <property type="entry name" value="Terpene_synth_C"/>
    <property type="match status" value="1"/>
</dbReference>
<dbReference type="InterPro" id="IPR050148">
    <property type="entry name" value="Terpene_synthase-like"/>
</dbReference>
<dbReference type="InterPro" id="IPR008949">
    <property type="entry name" value="Isoprenoid_synthase_dom_sf"/>
</dbReference>
<organism evidence="7 8">
    <name type="scientific">Rehmannia glutinosa</name>
    <name type="common">Chinese foxglove</name>
    <dbReference type="NCBI Taxonomy" id="99300"/>
    <lineage>
        <taxon>Eukaryota</taxon>
        <taxon>Viridiplantae</taxon>
        <taxon>Streptophyta</taxon>
        <taxon>Embryophyta</taxon>
        <taxon>Tracheophyta</taxon>
        <taxon>Spermatophyta</taxon>
        <taxon>Magnoliopsida</taxon>
        <taxon>eudicotyledons</taxon>
        <taxon>Gunneridae</taxon>
        <taxon>Pentapetalae</taxon>
        <taxon>asterids</taxon>
        <taxon>lamiids</taxon>
        <taxon>Lamiales</taxon>
        <taxon>Orobanchaceae</taxon>
        <taxon>Rehmannieae</taxon>
        <taxon>Rehmannia</taxon>
    </lineage>
</organism>
<dbReference type="Proteomes" id="UP001318860">
    <property type="component" value="Unassembled WGS sequence"/>
</dbReference>
<dbReference type="SFLD" id="SFLDG01019">
    <property type="entry name" value="Terpene_Cyclase_Like_1_C_Termi"/>
    <property type="match status" value="1"/>
</dbReference>
<dbReference type="Gene3D" id="1.10.600.10">
    <property type="entry name" value="Farnesyl Diphosphate Synthase"/>
    <property type="match status" value="1"/>
</dbReference>
<keyword evidence="8" id="KW-1185">Reference proteome</keyword>
<reference evidence="7 8" key="1">
    <citation type="journal article" date="2021" name="Comput. Struct. Biotechnol. J.">
        <title>De novo genome assembly of the potent medicinal plant Rehmannia glutinosa using nanopore technology.</title>
        <authorList>
            <person name="Ma L."/>
            <person name="Dong C."/>
            <person name="Song C."/>
            <person name="Wang X."/>
            <person name="Zheng X."/>
            <person name="Niu Y."/>
            <person name="Chen S."/>
            <person name="Feng W."/>
        </authorList>
    </citation>
    <scope>NUCLEOTIDE SEQUENCE [LARGE SCALE GENOMIC DNA]</scope>
    <source>
        <strain evidence="7">DH-2019</strain>
    </source>
</reference>
<evidence type="ECO:0000313" key="7">
    <source>
        <dbReference type="EMBL" id="KAK6162410.1"/>
    </source>
</evidence>
<evidence type="ECO:0000256" key="1">
    <source>
        <dbReference type="ARBA" id="ARBA00001946"/>
    </source>
</evidence>
<dbReference type="PANTHER" id="PTHR31225">
    <property type="entry name" value="OS04G0344100 PROTEIN-RELATED"/>
    <property type="match status" value="1"/>
</dbReference>